<dbReference type="InterPro" id="IPR023418">
    <property type="entry name" value="Thyroxine_BS"/>
</dbReference>
<dbReference type="GO" id="GO:0016787">
    <property type="term" value="F:hydrolase activity"/>
    <property type="evidence" value="ECO:0007669"/>
    <property type="project" value="UniProtKB-KW"/>
</dbReference>
<dbReference type="InterPro" id="IPR014306">
    <property type="entry name" value="Hydroxyisourate_hydrolase"/>
</dbReference>
<reference evidence="9 10" key="1">
    <citation type="submission" date="2021-01" db="EMBL/GenBank/DDBJ databases">
        <title>Genomic Encyclopedia of Type Strains, Phase IV (KMG-IV): sequencing the most valuable type-strain genomes for metagenomic binning, comparative biology and taxonomic classification.</title>
        <authorList>
            <person name="Goeker M."/>
        </authorList>
    </citation>
    <scope>NUCLEOTIDE SEQUENCE [LARGE SCALE GENOMIC DNA]</scope>
    <source>
        <strain evidence="9 10">DSM 105453</strain>
    </source>
</reference>
<comment type="function">
    <text evidence="2">Catalyzes the hydrolysis of 5-hydroxyisourate (HIU) to 2-oxo-4-hydroxy-4-carboxy-5-ureidoimidazoline (OHCU).</text>
</comment>
<accession>A0ABS2R307</accession>
<evidence type="ECO:0000313" key="9">
    <source>
        <dbReference type="EMBL" id="MBM7714027.1"/>
    </source>
</evidence>
<dbReference type="InterPro" id="IPR023419">
    <property type="entry name" value="Transthyretin_CS"/>
</dbReference>
<dbReference type="CDD" id="cd05822">
    <property type="entry name" value="TLP_HIUase"/>
    <property type="match status" value="1"/>
</dbReference>
<sequence>MNGKLTTHVLDLMNGIPAEGLNIDLWKLEPERTFIKTVTTNSDGRVDSPLLCDEQFNPGEYELVFYVADYFKKKGVIPAATPFLDQVPVRFGISDMNSHYHVPLLVAPGGYSTYRGS</sequence>
<comment type="similarity">
    <text evidence="3 7">Belongs to the transthyretin family. 5-hydroxyisourate hydrolase subfamily.</text>
</comment>
<protein>
    <recommendedName>
        <fullName evidence="7">5-hydroxyisourate hydrolase</fullName>
        <shortName evidence="7">HIU hydrolase</shortName>
        <shortName evidence="7">HIUHase</shortName>
        <ecNumber evidence="7">3.5.2.17</ecNumber>
    </recommendedName>
</protein>
<evidence type="ECO:0000256" key="5">
    <source>
        <dbReference type="ARBA" id="ARBA00022631"/>
    </source>
</evidence>
<evidence type="ECO:0000259" key="8">
    <source>
        <dbReference type="Pfam" id="PF00576"/>
    </source>
</evidence>
<gene>
    <name evidence="9" type="ORF">JOC94_000999</name>
</gene>
<dbReference type="Gene3D" id="2.60.40.180">
    <property type="entry name" value="Transthyretin/hydroxyisourate hydrolase domain"/>
    <property type="match status" value="1"/>
</dbReference>
<feature type="domain" description="Transthyretin/hydroxyisourate hydrolase" evidence="8">
    <location>
        <begin position="5"/>
        <end position="116"/>
    </location>
</feature>
<dbReference type="PANTHER" id="PTHR10395:SF7">
    <property type="entry name" value="5-HYDROXYISOURATE HYDROLASE"/>
    <property type="match status" value="1"/>
</dbReference>
<dbReference type="InterPro" id="IPR036817">
    <property type="entry name" value="Transthyretin/HIU_hydrolase_sf"/>
</dbReference>
<evidence type="ECO:0000313" key="10">
    <source>
        <dbReference type="Proteomes" id="UP000823485"/>
    </source>
</evidence>
<dbReference type="NCBIfam" id="TIGR02962">
    <property type="entry name" value="hdxy_isourate"/>
    <property type="match status" value="1"/>
</dbReference>
<comment type="caution">
    <text evidence="9">The sequence shown here is derived from an EMBL/GenBank/DDBJ whole genome shotgun (WGS) entry which is preliminary data.</text>
</comment>
<evidence type="ECO:0000256" key="7">
    <source>
        <dbReference type="RuleBase" id="RU361270"/>
    </source>
</evidence>
<dbReference type="Proteomes" id="UP000823485">
    <property type="component" value="Unassembled WGS sequence"/>
</dbReference>
<dbReference type="Pfam" id="PF00576">
    <property type="entry name" value="Transthyretin"/>
    <property type="match status" value="1"/>
</dbReference>
<name>A0ABS2R307_9BACI</name>
<comment type="subunit">
    <text evidence="4 7">Homotetramer.</text>
</comment>
<dbReference type="EC" id="3.5.2.17" evidence="7"/>
<evidence type="ECO:0000256" key="2">
    <source>
        <dbReference type="ARBA" id="ARBA00002704"/>
    </source>
</evidence>
<dbReference type="SUPFAM" id="SSF49472">
    <property type="entry name" value="Transthyretin (synonym: prealbumin)"/>
    <property type="match status" value="1"/>
</dbReference>
<dbReference type="PROSITE" id="PS00768">
    <property type="entry name" value="TRANSTHYRETIN_1"/>
    <property type="match status" value="1"/>
</dbReference>
<evidence type="ECO:0000256" key="3">
    <source>
        <dbReference type="ARBA" id="ARBA00009850"/>
    </source>
</evidence>
<dbReference type="RefSeq" id="WP_205178809.1">
    <property type="nucleotide sequence ID" value="NZ_JAFBFH010000005.1"/>
</dbReference>
<organism evidence="9 10">
    <name type="scientific">Siminovitchia thermophila</name>
    <dbReference type="NCBI Taxonomy" id="1245522"/>
    <lineage>
        <taxon>Bacteria</taxon>
        <taxon>Bacillati</taxon>
        <taxon>Bacillota</taxon>
        <taxon>Bacilli</taxon>
        <taxon>Bacillales</taxon>
        <taxon>Bacillaceae</taxon>
        <taxon>Siminovitchia</taxon>
    </lineage>
</organism>
<dbReference type="EMBL" id="JAFBFH010000005">
    <property type="protein sequence ID" value="MBM7714027.1"/>
    <property type="molecule type" value="Genomic_DNA"/>
</dbReference>
<keyword evidence="6 7" id="KW-0378">Hydrolase</keyword>
<dbReference type="PROSITE" id="PS00769">
    <property type="entry name" value="TRANSTHYRETIN_2"/>
    <property type="match status" value="1"/>
</dbReference>
<evidence type="ECO:0000256" key="6">
    <source>
        <dbReference type="ARBA" id="ARBA00022801"/>
    </source>
</evidence>
<keyword evidence="10" id="KW-1185">Reference proteome</keyword>
<evidence type="ECO:0000256" key="1">
    <source>
        <dbReference type="ARBA" id="ARBA00001043"/>
    </source>
</evidence>
<proteinExistence type="inferred from homology"/>
<keyword evidence="5 7" id="KW-0659">Purine metabolism</keyword>
<evidence type="ECO:0000256" key="4">
    <source>
        <dbReference type="ARBA" id="ARBA00011881"/>
    </source>
</evidence>
<dbReference type="InterPro" id="IPR023416">
    <property type="entry name" value="Transthyretin/HIU_hydrolase_d"/>
</dbReference>
<dbReference type="PANTHER" id="PTHR10395">
    <property type="entry name" value="URICASE AND TRANSTHYRETIN-RELATED"/>
    <property type="match status" value="1"/>
</dbReference>
<comment type="catalytic activity">
    <reaction evidence="1 7">
        <text>5-hydroxyisourate + H2O = 5-hydroxy-2-oxo-4-ureido-2,5-dihydro-1H-imidazole-5-carboxylate + H(+)</text>
        <dbReference type="Rhea" id="RHEA:23736"/>
        <dbReference type="ChEBI" id="CHEBI:15377"/>
        <dbReference type="ChEBI" id="CHEBI:15378"/>
        <dbReference type="ChEBI" id="CHEBI:18072"/>
        <dbReference type="ChEBI" id="CHEBI:58639"/>
        <dbReference type="EC" id="3.5.2.17"/>
    </reaction>
</comment>